<dbReference type="Proteomes" id="UP000887013">
    <property type="component" value="Unassembled WGS sequence"/>
</dbReference>
<dbReference type="AlphaFoldDB" id="A0A8X6I8N4"/>
<dbReference type="Pfam" id="PF00795">
    <property type="entry name" value="CN_hydrolase"/>
    <property type="match status" value="1"/>
</dbReference>
<dbReference type="EMBL" id="BMAW01042085">
    <property type="protein sequence ID" value="GFS32469.1"/>
    <property type="molecule type" value="Genomic_DNA"/>
</dbReference>
<accession>A0A8X6I8N4</accession>
<dbReference type="Gene3D" id="3.60.110.10">
    <property type="entry name" value="Carbon-nitrogen hydrolase"/>
    <property type="match status" value="1"/>
</dbReference>
<organism evidence="4 5">
    <name type="scientific">Nephila pilipes</name>
    <name type="common">Giant wood spider</name>
    <name type="synonym">Nephila maculata</name>
    <dbReference type="NCBI Taxonomy" id="299642"/>
    <lineage>
        <taxon>Eukaryota</taxon>
        <taxon>Metazoa</taxon>
        <taxon>Ecdysozoa</taxon>
        <taxon>Arthropoda</taxon>
        <taxon>Chelicerata</taxon>
        <taxon>Arachnida</taxon>
        <taxon>Araneae</taxon>
        <taxon>Araneomorphae</taxon>
        <taxon>Entelegynae</taxon>
        <taxon>Araneoidea</taxon>
        <taxon>Nephilidae</taxon>
        <taxon>Nephila</taxon>
    </lineage>
</organism>
<dbReference type="PANTHER" id="PTHR10609:SF27">
    <property type="entry name" value="CN HYDROLASE DOMAIN-CONTAINING PROTEIN-RELATED"/>
    <property type="match status" value="1"/>
</dbReference>
<keyword evidence="2" id="KW-0378">Hydrolase</keyword>
<proteinExistence type="inferred from homology"/>
<sequence length="522" mass="59275">MQIKQLSTYFVAAATIVHGLAITVVLATTDTYYTAAVFEFVQTQNCTMDPEDAKQVVKHNLDAYVPVAKLAKSKGADIIDFPEYGIFPECNRVQTQLFCEVIPDPDEGKCNPCMDQQQFADRPQLITLSCMARNNSIVVHANTCHIHRCEREPRCPPDGHMQFNTNVVFDRDGTLLIRYLKEHLYQEYAMNEPKRMQNPKFTTDFGTFLSYVCYDIFFERAIQVEKEDTVDGIVFSTMWENTMPLLMTVGFFQSFVMGTNLTLIGADIQLPGQKAVGSGIFHGPYGALAYTFNPDGISKLVVARVPRRGYALTEPKSSITAVFENGTTFDYISDGDHVEMEGSENILPHWQNDYLENRYHVINMENYTLIKITEPSAYIEGCNNGLCCVLDYSAENITQNFYMAIFNGMQETFSDVHWSEENCMLVRCDPADGKECAAFPLRAEVVFHHVYLRANFSTQYIYPSVIGDRMRLIPRSQWEFSIALESGGYNGIINFNSDEGQKLIVVGFKGRCYDRDPPFSFF</sequence>
<evidence type="ECO:0000313" key="5">
    <source>
        <dbReference type="Proteomes" id="UP000887013"/>
    </source>
</evidence>
<comment type="caution">
    <text evidence="4">The sequence shown here is derived from an EMBL/GenBank/DDBJ whole genome shotgun (WGS) entry which is preliminary data.</text>
</comment>
<feature type="domain" description="CN hydrolase" evidence="3">
    <location>
        <begin position="41"/>
        <end position="307"/>
    </location>
</feature>
<evidence type="ECO:0000313" key="4">
    <source>
        <dbReference type="EMBL" id="GFS32469.1"/>
    </source>
</evidence>
<evidence type="ECO:0000256" key="1">
    <source>
        <dbReference type="ARBA" id="ARBA00008225"/>
    </source>
</evidence>
<dbReference type="OrthoDB" id="6419659at2759"/>
<dbReference type="InterPro" id="IPR003010">
    <property type="entry name" value="C-N_Hydrolase"/>
</dbReference>
<dbReference type="GO" id="GO:0016787">
    <property type="term" value="F:hydrolase activity"/>
    <property type="evidence" value="ECO:0007669"/>
    <property type="project" value="UniProtKB-KW"/>
</dbReference>
<dbReference type="InterPro" id="IPR036526">
    <property type="entry name" value="C-N_Hydrolase_sf"/>
</dbReference>
<dbReference type="InterPro" id="IPR043957">
    <property type="entry name" value="Vanin_C"/>
</dbReference>
<gene>
    <name evidence="4" type="primary">BTD</name>
    <name evidence="4" type="ORF">NPIL_22661</name>
</gene>
<keyword evidence="5" id="KW-1185">Reference proteome</keyword>
<comment type="similarity">
    <text evidence="1">Belongs to the carbon-nitrogen hydrolase superfamily. BTD/VNN family.</text>
</comment>
<dbReference type="PANTHER" id="PTHR10609">
    <property type="entry name" value="BIOTINIDASE-RELATED"/>
    <property type="match status" value="1"/>
</dbReference>
<dbReference type="Pfam" id="PF19018">
    <property type="entry name" value="Vanin_C"/>
    <property type="match status" value="1"/>
</dbReference>
<name>A0A8X6I8N4_NEPPI</name>
<dbReference type="InterPro" id="IPR040154">
    <property type="entry name" value="Biotinidase/VNN"/>
</dbReference>
<dbReference type="SUPFAM" id="SSF56317">
    <property type="entry name" value="Carbon-nitrogen hydrolase"/>
    <property type="match status" value="1"/>
</dbReference>
<evidence type="ECO:0000256" key="2">
    <source>
        <dbReference type="ARBA" id="ARBA00022801"/>
    </source>
</evidence>
<reference evidence="4" key="1">
    <citation type="submission" date="2020-08" db="EMBL/GenBank/DDBJ databases">
        <title>Multicomponent nature underlies the extraordinary mechanical properties of spider dragline silk.</title>
        <authorList>
            <person name="Kono N."/>
            <person name="Nakamura H."/>
            <person name="Mori M."/>
            <person name="Yoshida Y."/>
            <person name="Ohtoshi R."/>
            <person name="Malay A.D."/>
            <person name="Moran D.A.P."/>
            <person name="Tomita M."/>
            <person name="Numata K."/>
            <person name="Arakawa K."/>
        </authorList>
    </citation>
    <scope>NUCLEOTIDE SEQUENCE</scope>
</reference>
<dbReference type="PROSITE" id="PS50263">
    <property type="entry name" value="CN_HYDROLASE"/>
    <property type="match status" value="1"/>
</dbReference>
<protein>
    <submittedName>
        <fullName evidence="4">Biotinidase</fullName>
    </submittedName>
</protein>
<evidence type="ECO:0000259" key="3">
    <source>
        <dbReference type="PROSITE" id="PS50263"/>
    </source>
</evidence>